<evidence type="ECO:0000313" key="3">
    <source>
        <dbReference type="Proteomes" id="UP000600918"/>
    </source>
</evidence>
<accession>A0A834KLK7</accession>
<dbReference type="Proteomes" id="UP000600918">
    <property type="component" value="Unassembled WGS sequence"/>
</dbReference>
<protein>
    <recommendedName>
        <fullName evidence="4">Secreted protein</fullName>
    </recommendedName>
</protein>
<reference evidence="2" key="1">
    <citation type="journal article" date="2020" name="G3 (Bethesda)">
        <title>High-Quality Assemblies for Three Invasive Social Wasps from the &lt;i&gt;Vespula&lt;/i&gt; Genus.</title>
        <authorList>
            <person name="Harrop T.W.R."/>
            <person name="Guhlin J."/>
            <person name="McLaughlin G.M."/>
            <person name="Permina E."/>
            <person name="Stockwell P."/>
            <person name="Gilligan J."/>
            <person name="Le Lec M.F."/>
            <person name="Gruber M.A.M."/>
            <person name="Quinn O."/>
            <person name="Lovegrove M."/>
            <person name="Duncan E.J."/>
            <person name="Remnant E.J."/>
            <person name="Van Eeckhoven J."/>
            <person name="Graham B."/>
            <person name="Knapp R.A."/>
            <person name="Langford K.W."/>
            <person name="Kronenberg Z."/>
            <person name="Press M.O."/>
            <person name="Eacker S.M."/>
            <person name="Wilson-Rankin E.E."/>
            <person name="Purcell J."/>
            <person name="Lester P.J."/>
            <person name="Dearden P.K."/>
        </authorList>
    </citation>
    <scope>NUCLEOTIDE SEQUENCE</scope>
    <source>
        <strain evidence="2">Volc-1</strain>
    </source>
</reference>
<dbReference type="EMBL" id="JACSDY010000014">
    <property type="protein sequence ID" value="KAF7408880.1"/>
    <property type="molecule type" value="Genomic_DNA"/>
</dbReference>
<proteinExistence type="predicted"/>
<feature type="signal peptide" evidence="1">
    <location>
        <begin position="1"/>
        <end position="22"/>
    </location>
</feature>
<keyword evidence="3" id="KW-1185">Reference proteome</keyword>
<name>A0A834KLK7_VESPE</name>
<keyword evidence="1" id="KW-0732">Signal</keyword>
<evidence type="ECO:0000256" key="1">
    <source>
        <dbReference type="SAM" id="SignalP"/>
    </source>
</evidence>
<comment type="caution">
    <text evidence="2">The sequence shown here is derived from an EMBL/GenBank/DDBJ whole genome shotgun (WGS) entry which is preliminary data.</text>
</comment>
<gene>
    <name evidence="2" type="ORF">H0235_013732</name>
</gene>
<sequence length="78" mass="8927">MTTSHVILLVLYLLRQAERSQASKFTSRVGRIRVVAALADGRTPSQTRSLSMPLCPERERRTYSFLTGKQRRRLTGHL</sequence>
<organism evidence="2 3">
    <name type="scientific">Vespula pensylvanica</name>
    <name type="common">Western yellow jacket</name>
    <name type="synonym">Wasp</name>
    <dbReference type="NCBI Taxonomy" id="30213"/>
    <lineage>
        <taxon>Eukaryota</taxon>
        <taxon>Metazoa</taxon>
        <taxon>Ecdysozoa</taxon>
        <taxon>Arthropoda</taxon>
        <taxon>Hexapoda</taxon>
        <taxon>Insecta</taxon>
        <taxon>Pterygota</taxon>
        <taxon>Neoptera</taxon>
        <taxon>Endopterygota</taxon>
        <taxon>Hymenoptera</taxon>
        <taxon>Apocrita</taxon>
        <taxon>Aculeata</taxon>
        <taxon>Vespoidea</taxon>
        <taxon>Vespidae</taxon>
        <taxon>Vespinae</taxon>
        <taxon>Vespula</taxon>
    </lineage>
</organism>
<evidence type="ECO:0000313" key="2">
    <source>
        <dbReference type="EMBL" id="KAF7408880.1"/>
    </source>
</evidence>
<dbReference type="AlphaFoldDB" id="A0A834KLK7"/>
<feature type="chain" id="PRO_5032464461" description="Secreted protein" evidence="1">
    <location>
        <begin position="23"/>
        <end position="78"/>
    </location>
</feature>
<evidence type="ECO:0008006" key="4">
    <source>
        <dbReference type="Google" id="ProtNLM"/>
    </source>
</evidence>